<dbReference type="Proteomes" id="UP000826661">
    <property type="component" value="Chromosome V"/>
</dbReference>
<evidence type="ECO:0000313" key="6">
    <source>
        <dbReference type="Proteomes" id="UP000826661"/>
    </source>
</evidence>
<evidence type="ECO:0000256" key="1">
    <source>
        <dbReference type="ARBA" id="ARBA00007905"/>
    </source>
</evidence>
<reference evidence="5 6" key="1">
    <citation type="journal article" date="2021" name="BMC Genomics">
        <title>Telomere-to-telomere genome assembly of asparaginase-producing Trichoderma simmonsii.</title>
        <authorList>
            <person name="Chung D."/>
            <person name="Kwon Y.M."/>
            <person name="Yang Y."/>
        </authorList>
    </citation>
    <scope>NUCLEOTIDE SEQUENCE [LARGE SCALE GENOMIC DNA]</scope>
    <source>
        <strain evidence="5 6">GH-Sj1</strain>
    </source>
</reference>
<dbReference type="Gene3D" id="3.20.20.100">
    <property type="entry name" value="NADP-dependent oxidoreductase domain"/>
    <property type="match status" value="1"/>
</dbReference>
<keyword evidence="2" id="KW-0521">NADP</keyword>
<name>A0A8G0LKP3_9HYPO</name>
<dbReference type="PROSITE" id="PS00062">
    <property type="entry name" value="ALDOKETO_REDUCTASE_2"/>
    <property type="match status" value="1"/>
</dbReference>
<dbReference type="AlphaFoldDB" id="A0A8G0LKP3"/>
<dbReference type="PANTHER" id="PTHR43827:SF3">
    <property type="entry name" value="NADP-DEPENDENT OXIDOREDUCTASE DOMAIN-CONTAINING PROTEIN"/>
    <property type="match status" value="1"/>
</dbReference>
<dbReference type="InterPro" id="IPR018170">
    <property type="entry name" value="Aldo/ket_reductase_CS"/>
</dbReference>
<keyword evidence="6" id="KW-1185">Reference proteome</keyword>
<comment type="similarity">
    <text evidence="1">Belongs to the aldo/keto reductase family.</text>
</comment>
<dbReference type="EMBL" id="CP075868">
    <property type="protein sequence ID" value="QYT03109.1"/>
    <property type="molecule type" value="Genomic_DNA"/>
</dbReference>
<dbReference type="Pfam" id="PF00248">
    <property type="entry name" value="Aldo_ket_red"/>
    <property type="match status" value="1"/>
</dbReference>
<evidence type="ECO:0000313" key="5">
    <source>
        <dbReference type="EMBL" id="QYT03109.1"/>
    </source>
</evidence>
<dbReference type="GO" id="GO:0016616">
    <property type="term" value="F:oxidoreductase activity, acting on the CH-OH group of donors, NAD or NADP as acceptor"/>
    <property type="evidence" value="ECO:0007669"/>
    <property type="project" value="UniProtKB-ARBA"/>
</dbReference>
<proteinExistence type="inferred from homology"/>
<accession>A0A8G0LKP3</accession>
<protein>
    <submittedName>
        <fullName evidence="5">Aldo_ket_red domain-containing protein</fullName>
    </submittedName>
</protein>
<evidence type="ECO:0000256" key="3">
    <source>
        <dbReference type="ARBA" id="ARBA00023002"/>
    </source>
</evidence>
<dbReference type="SUPFAM" id="SSF51430">
    <property type="entry name" value="NAD(P)-linked oxidoreductase"/>
    <property type="match status" value="1"/>
</dbReference>
<evidence type="ECO:0000259" key="4">
    <source>
        <dbReference type="Pfam" id="PF00248"/>
    </source>
</evidence>
<keyword evidence="3" id="KW-0560">Oxidoreductase</keyword>
<dbReference type="PANTHER" id="PTHR43827">
    <property type="entry name" value="2,5-DIKETO-D-GLUCONIC ACID REDUCTASE"/>
    <property type="match status" value="1"/>
</dbReference>
<sequence>MRGFGITYSQTSRYLLHNPYVIGSNEGIQAAWKGLEIVKAQGKAKSIGISNFQRHHIEALLETCTVKPVINQLEFHPYLQRSNDFVPWMREHGIEVSAFKGLAPITVGKGGPLDDLLPSLASKYKVSESVVLLSWCIGQNIVPISTTSSRSRLDEYKIASKTKLEAADVEQISQEGSKHHFRWWGKDFFGPDDRA</sequence>
<gene>
    <name evidence="5" type="ORF">H0G86_010078</name>
</gene>
<evidence type="ECO:0000256" key="2">
    <source>
        <dbReference type="ARBA" id="ARBA00022857"/>
    </source>
</evidence>
<dbReference type="InterPro" id="IPR036812">
    <property type="entry name" value="NAD(P)_OxRdtase_dom_sf"/>
</dbReference>
<feature type="domain" description="NADP-dependent oxidoreductase" evidence="4">
    <location>
        <begin position="14"/>
        <end position="173"/>
    </location>
</feature>
<organism evidence="5 6">
    <name type="scientific">Trichoderma simmonsii</name>
    <dbReference type="NCBI Taxonomy" id="1491479"/>
    <lineage>
        <taxon>Eukaryota</taxon>
        <taxon>Fungi</taxon>
        <taxon>Dikarya</taxon>
        <taxon>Ascomycota</taxon>
        <taxon>Pezizomycotina</taxon>
        <taxon>Sordariomycetes</taxon>
        <taxon>Hypocreomycetidae</taxon>
        <taxon>Hypocreales</taxon>
        <taxon>Hypocreaceae</taxon>
        <taxon>Trichoderma</taxon>
    </lineage>
</organism>
<dbReference type="InterPro" id="IPR023210">
    <property type="entry name" value="NADP_OxRdtase_dom"/>
</dbReference>
<dbReference type="InterPro" id="IPR020471">
    <property type="entry name" value="AKR"/>
</dbReference>
<dbReference type="PRINTS" id="PR00069">
    <property type="entry name" value="ALDKETRDTASE"/>
</dbReference>